<feature type="domain" description="Histidine kinase" evidence="9">
    <location>
        <begin position="584"/>
        <end position="690"/>
    </location>
</feature>
<sequence>MIGIRIGYRIDMNDMLPPDIADVRGIFDLVMDAGVGAGVDAGMDAGVGAGVDAGMDAGVDAGMDTGVGADLEVLFLPNESGAYLCYNRMEELHAAVSNEQYPEERVMGHMSFRLKLTLVFIVTVMIEGALIGGFSYFHSRDIVVKNKKQEMSDTINRIDTNINVKVRYIMEVLDNAADSELVRGACLTGWDQGERSIRRTYLDDYCSSLIKSIGEQMDISIISQSGILYTTGENGRVSPGDLSGEMLAEYYDAVGDRHNKAVWAGIMPALIAGPEQERQVVTVARAIMDERQDRVLGIMVIELDPDMFSNLLLGNQGLFQYQYLFIVDQKGEVICSNPKVDKGWQEEIDDRFERGIRRFDLEWRGKEYYVCGQYNGVTGWKSYSAIPAEGLFPQAKDLSSAIWLVVMMCTIGIALVIAVLVYAMARPIKRLCVAMSQVQEGDFTVRVPNRRKDEIGELTDSFNYMVDKINTLIRQVYQEKIAQKNAEVQALQAQINPHFLYNTLDSVNWMLIDREEYDISDIIISLGSLMRYCIEDENAFVPLDREVEYVISYLKIQKNRLEDKLEYQVQVDDRLRQEKVPKLILQPMVENAITHGIEPRKQKGKVSILIRDAGDEILVTVEDDGIGMTPEQLNHLKEELPDLEKEGHTGIGLRNVDRRIRLHYGEQYRIRIESVYGKGTSIHLRIPKENSGQISG</sequence>
<dbReference type="InterPro" id="IPR005467">
    <property type="entry name" value="His_kinase_dom"/>
</dbReference>
<feature type="transmembrane region" description="Helical" evidence="8">
    <location>
        <begin position="401"/>
        <end position="425"/>
    </location>
</feature>
<evidence type="ECO:0000256" key="3">
    <source>
        <dbReference type="ARBA" id="ARBA00012438"/>
    </source>
</evidence>
<evidence type="ECO:0000259" key="9">
    <source>
        <dbReference type="PROSITE" id="PS50109"/>
    </source>
</evidence>
<keyword evidence="12" id="KW-1185">Reference proteome</keyword>
<keyword evidence="8" id="KW-0472">Membrane</keyword>
<evidence type="ECO:0000256" key="4">
    <source>
        <dbReference type="ARBA" id="ARBA00022553"/>
    </source>
</evidence>
<dbReference type="InterPro" id="IPR036890">
    <property type="entry name" value="HATPase_C_sf"/>
</dbReference>
<dbReference type="Gene3D" id="3.30.565.10">
    <property type="entry name" value="Histidine kinase-like ATPase, C-terminal domain"/>
    <property type="match status" value="1"/>
</dbReference>
<evidence type="ECO:0000313" key="11">
    <source>
        <dbReference type="EMBL" id="MEQ2427285.1"/>
    </source>
</evidence>
<keyword evidence="8" id="KW-0812">Transmembrane</keyword>
<dbReference type="PANTHER" id="PTHR34220:SF7">
    <property type="entry name" value="SENSOR HISTIDINE KINASE YPDA"/>
    <property type="match status" value="1"/>
</dbReference>
<dbReference type="PROSITE" id="PS50885">
    <property type="entry name" value="HAMP"/>
    <property type="match status" value="1"/>
</dbReference>
<evidence type="ECO:0000256" key="5">
    <source>
        <dbReference type="ARBA" id="ARBA00022679"/>
    </source>
</evidence>
<dbReference type="Pfam" id="PF02518">
    <property type="entry name" value="HATPase_c"/>
    <property type="match status" value="1"/>
</dbReference>
<keyword evidence="5 11" id="KW-0808">Transferase</keyword>
<dbReference type="SMART" id="SM00387">
    <property type="entry name" value="HATPase_c"/>
    <property type="match status" value="1"/>
</dbReference>
<dbReference type="SUPFAM" id="SSF55874">
    <property type="entry name" value="ATPase domain of HSP90 chaperone/DNA topoisomerase II/histidine kinase"/>
    <property type="match status" value="1"/>
</dbReference>
<dbReference type="SMART" id="SM00304">
    <property type="entry name" value="HAMP"/>
    <property type="match status" value="1"/>
</dbReference>
<comment type="subcellular location">
    <subcellularLocation>
        <location evidence="2">Membrane</location>
    </subcellularLocation>
</comment>
<name>A0ABV1DA87_9FIRM</name>
<protein>
    <recommendedName>
        <fullName evidence="3">histidine kinase</fullName>
        <ecNumber evidence="3">2.7.13.3</ecNumber>
    </recommendedName>
</protein>
<keyword evidence="8" id="KW-1133">Transmembrane helix</keyword>
<evidence type="ECO:0000256" key="6">
    <source>
        <dbReference type="ARBA" id="ARBA00022777"/>
    </source>
</evidence>
<keyword evidence="7" id="KW-0902">Two-component regulatory system</keyword>
<evidence type="ECO:0000259" key="10">
    <source>
        <dbReference type="PROSITE" id="PS50885"/>
    </source>
</evidence>
<dbReference type="InterPro" id="IPR003660">
    <property type="entry name" value="HAMP_dom"/>
</dbReference>
<dbReference type="Proteomes" id="UP001454086">
    <property type="component" value="Unassembled WGS sequence"/>
</dbReference>
<dbReference type="Pfam" id="PF00672">
    <property type="entry name" value="HAMP"/>
    <property type="match status" value="1"/>
</dbReference>
<dbReference type="EC" id="2.7.13.3" evidence="3"/>
<dbReference type="EMBL" id="JBBMFM010000097">
    <property type="protein sequence ID" value="MEQ2427285.1"/>
    <property type="molecule type" value="Genomic_DNA"/>
</dbReference>
<feature type="domain" description="HAMP" evidence="10">
    <location>
        <begin position="422"/>
        <end position="474"/>
    </location>
</feature>
<evidence type="ECO:0000256" key="8">
    <source>
        <dbReference type="SAM" id="Phobius"/>
    </source>
</evidence>
<dbReference type="CDD" id="cd06225">
    <property type="entry name" value="HAMP"/>
    <property type="match status" value="1"/>
</dbReference>
<dbReference type="Gene3D" id="3.30.450.20">
    <property type="entry name" value="PAS domain"/>
    <property type="match status" value="1"/>
</dbReference>
<accession>A0ABV1DA87</accession>
<dbReference type="SUPFAM" id="SSF158472">
    <property type="entry name" value="HAMP domain-like"/>
    <property type="match status" value="1"/>
</dbReference>
<keyword evidence="4" id="KW-0597">Phosphoprotein</keyword>
<evidence type="ECO:0000256" key="2">
    <source>
        <dbReference type="ARBA" id="ARBA00004370"/>
    </source>
</evidence>
<dbReference type="InterPro" id="IPR004358">
    <property type="entry name" value="Sig_transdc_His_kin-like_C"/>
</dbReference>
<feature type="transmembrane region" description="Helical" evidence="8">
    <location>
        <begin position="116"/>
        <end position="137"/>
    </location>
</feature>
<evidence type="ECO:0000256" key="7">
    <source>
        <dbReference type="ARBA" id="ARBA00023012"/>
    </source>
</evidence>
<organism evidence="11 12">
    <name type="scientific">Enterocloster hominis</name>
    <name type="common">ex Hitch et al. 2024</name>
    <dbReference type="NCBI Taxonomy" id="1917870"/>
    <lineage>
        <taxon>Bacteria</taxon>
        <taxon>Bacillati</taxon>
        <taxon>Bacillota</taxon>
        <taxon>Clostridia</taxon>
        <taxon>Lachnospirales</taxon>
        <taxon>Lachnospiraceae</taxon>
        <taxon>Enterocloster</taxon>
    </lineage>
</organism>
<dbReference type="Pfam" id="PF06580">
    <property type="entry name" value="His_kinase"/>
    <property type="match status" value="1"/>
</dbReference>
<dbReference type="PRINTS" id="PR00344">
    <property type="entry name" value="BCTRLSENSOR"/>
</dbReference>
<dbReference type="InterPro" id="IPR010559">
    <property type="entry name" value="Sig_transdc_His_kin_internal"/>
</dbReference>
<dbReference type="InterPro" id="IPR003594">
    <property type="entry name" value="HATPase_dom"/>
</dbReference>
<evidence type="ECO:0000256" key="1">
    <source>
        <dbReference type="ARBA" id="ARBA00000085"/>
    </source>
</evidence>
<comment type="caution">
    <text evidence="11">The sequence shown here is derived from an EMBL/GenBank/DDBJ whole genome shotgun (WGS) entry which is preliminary data.</text>
</comment>
<dbReference type="RefSeq" id="WP_349118497.1">
    <property type="nucleotide sequence ID" value="NZ_JBBMFM010000097.1"/>
</dbReference>
<gene>
    <name evidence="11" type="ORF">WMQ36_20170</name>
</gene>
<dbReference type="GO" id="GO:0004673">
    <property type="term" value="F:protein histidine kinase activity"/>
    <property type="evidence" value="ECO:0007669"/>
    <property type="project" value="UniProtKB-EC"/>
</dbReference>
<comment type="catalytic activity">
    <reaction evidence="1">
        <text>ATP + protein L-histidine = ADP + protein N-phospho-L-histidine.</text>
        <dbReference type="EC" id="2.7.13.3"/>
    </reaction>
</comment>
<evidence type="ECO:0000313" key="12">
    <source>
        <dbReference type="Proteomes" id="UP001454086"/>
    </source>
</evidence>
<proteinExistence type="predicted"/>
<reference evidence="11 12" key="1">
    <citation type="submission" date="2024-03" db="EMBL/GenBank/DDBJ databases">
        <title>Human intestinal bacterial collection.</title>
        <authorList>
            <person name="Pauvert C."/>
            <person name="Hitch T.C.A."/>
            <person name="Clavel T."/>
        </authorList>
    </citation>
    <scope>NUCLEOTIDE SEQUENCE [LARGE SCALE GENOMIC DNA]</scope>
    <source>
        <strain evidence="11 12">CLA-SR-H021</strain>
    </source>
</reference>
<dbReference type="Gene3D" id="6.10.340.10">
    <property type="match status" value="1"/>
</dbReference>
<keyword evidence="6 11" id="KW-0418">Kinase</keyword>
<dbReference type="InterPro" id="IPR050640">
    <property type="entry name" value="Bact_2-comp_sensor_kinase"/>
</dbReference>
<dbReference type="PROSITE" id="PS50109">
    <property type="entry name" value="HIS_KIN"/>
    <property type="match status" value="1"/>
</dbReference>
<dbReference type="PANTHER" id="PTHR34220">
    <property type="entry name" value="SENSOR HISTIDINE KINASE YPDA"/>
    <property type="match status" value="1"/>
</dbReference>